<dbReference type="Proteomes" id="UP001365542">
    <property type="component" value="Unassembled WGS sequence"/>
</dbReference>
<dbReference type="PANTHER" id="PTHR11440">
    <property type="entry name" value="LECITHIN-CHOLESTEROL ACYLTRANSFERASE-RELATED"/>
    <property type="match status" value="1"/>
</dbReference>
<feature type="compositionally biased region" description="Basic residues" evidence="1">
    <location>
        <begin position="34"/>
        <end position="62"/>
    </location>
</feature>
<feature type="region of interest" description="Disordered" evidence="1">
    <location>
        <begin position="222"/>
        <end position="263"/>
    </location>
</feature>
<evidence type="ECO:0000256" key="1">
    <source>
        <dbReference type="SAM" id="MobiDB-lite"/>
    </source>
</evidence>
<accession>A0AAV9XCQ8</accession>
<organism evidence="2 3">
    <name type="scientific">Orbilia ellipsospora</name>
    <dbReference type="NCBI Taxonomy" id="2528407"/>
    <lineage>
        <taxon>Eukaryota</taxon>
        <taxon>Fungi</taxon>
        <taxon>Dikarya</taxon>
        <taxon>Ascomycota</taxon>
        <taxon>Pezizomycotina</taxon>
        <taxon>Orbiliomycetes</taxon>
        <taxon>Orbiliales</taxon>
        <taxon>Orbiliaceae</taxon>
        <taxon>Orbilia</taxon>
    </lineage>
</organism>
<dbReference type="Gene3D" id="3.40.50.1820">
    <property type="entry name" value="alpha/beta hydrolase"/>
    <property type="match status" value="1"/>
</dbReference>
<dbReference type="SUPFAM" id="SSF53474">
    <property type="entry name" value="alpha/beta-Hydrolases"/>
    <property type="match status" value="1"/>
</dbReference>
<feature type="compositionally biased region" description="Polar residues" evidence="1">
    <location>
        <begin position="15"/>
        <end position="32"/>
    </location>
</feature>
<sequence length="866" mass="94547">MSSQDDGASLAAATASHSNFGVAQQQQRNFHTQYHAHHAHHAHHHHHHQPHPRDHHHHHHNVNRQSSSDEESDDVFPINLPRDDVESILSPSISRSQSSCRHSALAGPLTSDGPTRDAYPPKKAFFASQGKTGGLGVLSQTKLFRPRSSSVGNAEQAAKDHGEHDKWVSKLPSFNLPSIPLPQIPSFGSNAKDGTDRDKNNTRSKRAGSIIMDSLAKAAAGMSTHFSTSGPANNSNLTTNPATLKKAPPPPRRSPNQSPPIVNQDFVANITEERLLDEEQIMPKPPSLRRSNSDSSSIRRTISRTSSIGSDTRFLDVREQTNSRYKAIKDSILPDIKDSFTFSTPSLVKKATSGSLANLIQEPDPLDKLSGDVVIMGGYRGSILKKVKMSLTTPGERRIGRTLWIPVKVGFNLQNVDLEVPLDPEAEILMEEKVVATDMLSNLAGVDISRRLIRKLRTNPKVRLHVFAYDWRLSPRLNSEKLVAFMTNLPCNRMVTPKPDIPGIGELWHDEGPFVIAHSLGGLITRHAVNQRPDLFRCGGVLYAGVPQRCVNILGPIRYGDSVAFNKSVLNAQVNFSFRSSFVFLPEDGRVFVDKKTGEDLPIDFYDAAVWEEYNLSPCVSTSNKVTQSSSLLSTATEAVASVLREGKDVKEKLSRWSPSSPSLVFGEGGARKGSPREDGFLNSFSLEVPDTIGTHANEVQDIAATGAGVAAPNMTTLATNSQTGCTLPLSVTKPYLKATLAETKKFRAELAFQPSLSEQYPPFVVLYSKATPTVKAAKVNGLEGIKTTNFNDLVFGAGDGVVLAREAMLPPGYICEKRVHCDRGHISLLGDLDATGQCIAALLDARERNKRRLMRTLGRNAPPSA</sequence>
<comment type="caution">
    <text evidence="2">The sequence shown here is derived from an EMBL/GenBank/DDBJ whole genome shotgun (WGS) entry which is preliminary data.</text>
</comment>
<dbReference type="EMBL" id="JAVHJO010000005">
    <property type="protein sequence ID" value="KAK6539860.1"/>
    <property type="molecule type" value="Genomic_DNA"/>
</dbReference>
<proteinExistence type="predicted"/>
<evidence type="ECO:0000313" key="2">
    <source>
        <dbReference type="EMBL" id="KAK6539860.1"/>
    </source>
</evidence>
<gene>
    <name evidence="2" type="ORF">TWF694_008701</name>
</gene>
<name>A0AAV9XCQ8_9PEZI</name>
<feature type="compositionally biased region" description="Low complexity" evidence="1">
    <location>
        <begin position="90"/>
        <end position="103"/>
    </location>
</feature>
<evidence type="ECO:0000313" key="3">
    <source>
        <dbReference type="Proteomes" id="UP001365542"/>
    </source>
</evidence>
<reference evidence="2 3" key="1">
    <citation type="submission" date="2019-10" db="EMBL/GenBank/DDBJ databases">
        <authorList>
            <person name="Palmer J.M."/>
        </authorList>
    </citation>
    <scope>NUCLEOTIDE SEQUENCE [LARGE SCALE GENOMIC DNA]</scope>
    <source>
        <strain evidence="2 3">TWF694</strain>
    </source>
</reference>
<feature type="region of interest" description="Disordered" evidence="1">
    <location>
        <begin position="179"/>
        <end position="210"/>
    </location>
</feature>
<keyword evidence="3" id="KW-1185">Reference proteome</keyword>
<feature type="compositionally biased region" description="Polar residues" evidence="1">
    <location>
        <begin position="224"/>
        <end position="242"/>
    </location>
</feature>
<feature type="compositionally biased region" description="Low complexity" evidence="1">
    <location>
        <begin position="288"/>
        <end position="301"/>
    </location>
</feature>
<feature type="region of interest" description="Disordered" evidence="1">
    <location>
        <begin position="276"/>
        <end position="301"/>
    </location>
</feature>
<feature type="region of interest" description="Disordered" evidence="1">
    <location>
        <begin position="1"/>
        <end position="78"/>
    </location>
</feature>
<protein>
    <submittedName>
        <fullName evidence="2">Uncharacterized protein</fullName>
    </submittedName>
</protein>
<dbReference type="AlphaFoldDB" id="A0AAV9XCQ8"/>
<dbReference type="InterPro" id="IPR029058">
    <property type="entry name" value="AB_hydrolase_fold"/>
</dbReference>
<feature type="region of interest" description="Disordered" evidence="1">
    <location>
        <begin position="90"/>
        <end position="122"/>
    </location>
</feature>